<gene>
    <name evidence="2" type="ORF">GUJ93_ZPchr0006g44083</name>
</gene>
<dbReference type="EMBL" id="JAAALK010000283">
    <property type="protein sequence ID" value="KAG8072251.1"/>
    <property type="molecule type" value="Genomic_DNA"/>
</dbReference>
<reference evidence="2" key="1">
    <citation type="journal article" date="2021" name="bioRxiv">
        <title>Whole Genome Assembly and Annotation of Northern Wild Rice, Zizania palustris L., Supports a Whole Genome Duplication in the Zizania Genus.</title>
        <authorList>
            <person name="Haas M."/>
            <person name="Kono T."/>
            <person name="Macchietto M."/>
            <person name="Millas R."/>
            <person name="McGilp L."/>
            <person name="Shao M."/>
            <person name="Duquette J."/>
            <person name="Hirsch C.N."/>
            <person name="Kimball J."/>
        </authorList>
    </citation>
    <scope>NUCLEOTIDE SEQUENCE</scope>
    <source>
        <tissue evidence="2">Fresh leaf tissue</tissue>
    </source>
</reference>
<organism evidence="2 3">
    <name type="scientific">Zizania palustris</name>
    <name type="common">Northern wild rice</name>
    <dbReference type="NCBI Taxonomy" id="103762"/>
    <lineage>
        <taxon>Eukaryota</taxon>
        <taxon>Viridiplantae</taxon>
        <taxon>Streptophyta</taxon>
        <taxon>Embryophyta</taxon>
        <taxon>Tracheophyta</taxon>
        <taxon>Spermatophyta</taxon>
        <taxon>Magnoliopsida</taxon>
        <taxon>Liliopsida</taxon>
        <taxon>Poales</taxon>
        <taxon>Poaceae</taxon>
        <taxon>BOP clade</taxon>
        <taxon>Oryzoideae</taxon>
        <taxon>Oryzeae</taxon>
        <taxon>Zizaniinae</taxon>
        <taxon>Zizania</taxon>
    </lineage>
</organism>
<feature type="region of interest" description="Disordered" evidence="1">
    <location>
        <begin position="38"/>
        <end position="68"/>
    </location>
</feature>
<sequence length="119" mass="12164">MGLRGFTSSTAWADVSCVRVVEVVFLLLFCPLNAAGRGSGTAYASPSSSSSRINPGAAPTASRFDVPPCGETTRALASSKNRSRGGGALTSRSLCLYASVRQDSAECTGANACVPKNSL</sequence>
<keyword evidence="3" id="KW-1185">Reference proteome</keyword>
<accession>A0A8J5SAP2</accession>
<evidence type="ECO:0000256" key="1">
    <source>
        <dbReference type="SAM" id="MobiDB-lite"/>
    </source>
</evidence>
<evidence type="ECO:0000313" key="2">
    <source>
        <dbReference type="EMBL" id="KAG8072251.1"/>
    </source>
</evidence>
<protein>
    <submittedName>
        <fullName evidence="2">Uncharacterized protein</fullName>
    </submittedName>
</protein>
<dbReference type="AlphaFoldDB" id="A0A8J5SAP2"/>
<reference evidence="2" key="2">
    <citation type="submission" date="2021-02" db="EMBL/GenBank/DDBJ databases">
        <authorList>
            <person name="Kimball J.A."/>
            <person name="Haas M.W."/>
            <person name="Macchietto M."/>
            <person name="Kono T."/>
            <person name="Duquette J."/>
            <person name="Shao M."/>
        </authorList>
    </citation>
    <scope>NUCLEOTIDE SEQUENCE</scope>
    <source>
        <tissue evidence="2">Fresh leaf tissue</tissue>
    </source>
</reference>
<comment type="caution">
    <text evidence="2">The sequence shown here is derived from an EMBL/GenBank/DDBJ whole genome shotgun (WGS) entry which is preliminary data.</text>
</comment>
<proteinExistence type="predicted"/>
<dbReference type="Proteomes" id="UP000729402">
    <property type="component" value="Unassembled WGS sequence"/>
</dbReference>
<name>A0A8J5SAP2_ZIZPA</name>
<evidence type="ECO:0000313" key="3">
    <source>
        <dbReference type="Proteomes" id="UP000729402"/>
    </source>
</evidence>